<accession>A0A095VT25</accession>
<keyword evidence="5" id="KW-0464">Manganese</keyword>
<dbReference type="AlphaFoldDB" id="A0A095VT25"/>
<name>A0A095VT25_9GAMM</name>
<dbReference type="Proteomes" id="UP000029640">
    <property type="component" value="Unassembled WGS sequence"/>
</dbReference>
<dbReference type="HOGENOM" id="CLU_061126_1_0_6"/>
<dbReference type="Pfam" id="PF00149">
    <property type="entry name" value="Metallophos"/>
    <property type="match status" value="1"/>
</dbReference>
<organism evidence="7 8">
    <name type="scientific">Pseudohaliea rubra DSM 19751</name>
    <dbReference type="NCBI Taxonomy" id="1265313"/>
    <lineage>
        <taxon>Bacteria</taxon>
        <taxon>Pseudomonadati</taxon>
        <taxon>Pseudomonadota</taxon>
        <taxon>Gammaproteobacteria</taxon>
        <taxon>Cellvibrionales</taxon>
        <taxon>Halieaceae</taxon>
        <taxon>Pseudohaliea</taxon>
    </lineage>
</organism>
<sequence>MQALPPDGKVRCKALWISDVHLGSVHSKAEQLLQFLDRVECERLYLVGDIVDVWAMQRRVHWPEAHTRVLRRILKFSRHGTEVIYIPGNHDQNFREFCGSEFGAVHIRKEVIHETGQGYRLLVTHGDELDFAVRYSRLNRFIGDIAYDLLMAVNRRVNQVREALGKPYWSLAKWVKVNVSQAEAAIRAYQHAAVNLVRDRGLDGIICGHLHYPLLREIEGVLYCNDGDWVESCTALVEDHAGALHLLRGVAHPEQPLELVFADDRFPLTADPLPAPASA</sequence>
<dbReference type="PANTHER" id="PTHR34990">
    <property type="entry name" value="UDP-2,3-DIACYLGLUCOSAMINE HYDROLASE-RELATED"/>
    <property type="match status" value="1"/>
</dbReference>
<evidence type="ECO:0000256" key="3">
    <source>
        <dbReference type="ARBA" id="ARBA00022723"/>
    </source>
</evidence>
<protein>
    <submittedName>
        <fullName evidence="7">Ser/Thr protein phosphatase family protein</fullName>
    </submittedName>
</protein>
<evidence type="ECO:0000313" key="7">
    <source>
        <dbReference type="EMBL" id="KGE04238.1"/>
    </source>
</evidence>
<evidence type="ECO:0000256" key="1">
    <source>
        <dbReference type="ARBA" id="ARBA00022475"/>
    </source>
</evidence>
<keyword evidence="1" id="KW-1003">Cell membrane</keyword>
<dbReference type="EMBL" id="AUVB01000031">
    <property type="protein sequence ID" value="KGE04238.1"/>
    <property type="molecule type" value="Genomic_DNA"/>
</dbReference>
<gene>
    <name evidence="7" type="ORF">HRUBRA_01102</name>
</gene>
<dbReference type="Gene3D" id="3.60.21.10">
    <property type="match status" value="1"/>
</dbReference>
<dbReference type="STRING" id="1265313.HRUBRA_01102"/>
<dbReference type="InterPro" id="IPR043461">
    <property type="entry name" value="LpxH-like"/>
</dbReference>
<keyword evidence="8" id="KW-1185">Reference proteome</keyword>
<evidence type="ECO:0000256" key="4">
    <source>
        <dbReference type="ARBA" id="ARBA00023136"/>
    </source>
</evidence>
<dbReference type="SUPFAM" id="SSF56300">
    <property type="entry name" value="Metallo-dependent phosphatases"/>
    <property type="match status" value="1"/>
</dbReference>
<dbReference type="CDD" id="cd07398">
    <property type="entry name" value="MPP_YbbF-LpxH"/>
    <property type="match status" value="1"/>
</dbReference>
<dbReference type="InterPro" id="IPR029052">
    <property type="entry name" value="Metallo-depent_PP-like"/>
</dbReference>
<dbReference type="OrthoDB" id="9802481at2"/>
<dbReference type="GO" id="GO:0009245">
    <property type="term" value="P:lipid A biosynthetic process"/>
    <property type="evidence" value="ECO:0007669"/>
    <property type="project" value="TreeGrafter"/>
</dbReference>
<dbReference type="RefSeq" id="WP_052094425.1">
    <property type="nucleotide sequence ID" value="NZ_KN234754.1"/>
</dbReference>
<proteinExistence type="predicted"/>
<keyword evidence="4" id="KW-0472">Membrane</keyword>
<comment type="caution">
    <text evidence="7">The sequence shown here is derived from an EMBL/GenBank/DDBJ whole genome shotgun (WGS) entry which is preliminary data.</text>
</comment>
<evidence type="ECO:0000259" key="6">
    <source>
        <dbReference type="Pfam" id="PF00149"/>
    </source>
</evidence>
<evidence type="ECO:0000256" key="5">
    <source>
        <dbReference type="ARBA" id="ARBA00023211"/>
    </source>
</evidence>
<dbReference type="PANTHER" id="PTHR34990:SF2">
    <property type="entry name" value="BLL8164 PROTEIN"/>
    <property type="match status" value="1"/>
</dbReference>
<evidence type="ECO:0000256" key="2">
    <source>
        <dbReference type="ARBA" id="ARBA00022519"/>
    </source>
</evidence>
<dbReference type="eggNOG" id="COG2908">
    <property type="taxonomic scope" value="Bacteria"/>
</dbReference>
<feature type="domain" description="Calcineurin-like phosphoesterase" evidence="6">
    <location>
        <begin position="15"/>
        <end position="213"/>
    </location>
</feature>
<dbReference type="GO" id="GO:0016020">
    <property type="term" value="C:membrane"/>
    <property type="evidence" value="ECO:0007669"/>
    <property type="project" value="GOC"/>
</dbReference>
<keyword evidence="2" id="KW-0997">Cell inner membrane</keyword>
<evidence type="ECO:0000313" key="8">
    <source>
        <dbReference type="Proteomes" id="UP000029640"/>
    </source>
</evidence>
<keyword evidence="3" id="KW-0479">Metal-binding</keyword>
<dbReference type="GO" id="GO:0046872">
    <property type="term" value="F:metal ion binding"/>
    <property type="evidence" value="ECO:0007669"/>
    <property type="project" value="UniProtKB-KW"/>
</dbReference>
<dbReference type="InterPro" id="IPR004843">
    <property type="entry name" value="Calcineurin-like_PHP"/>
</dbReference>
<dbReference type="GO" id="GO:0008758">
    <property type="term" value="F:UDP-2,3-diacylglucosamine hydrolase activity"/>
    <property type="evidence" value="ECO:0007669"/>
    <property type="project" value="TreeGrafter"/>
</dbReference>
<reference evidence="7 8" key="1">
    <citation type="journal article" date="2014" name="Genome Announc.">
        <title>Genome Sequence of Gammaproteobacterial Pseudohaliea rubra Type Strain DSM 19751, Isolated from Coastal Seawater of the Mediterranean Sea.</title>
        <authorList>
            <person name="Spring S."/>
            <person name="Fiebig A."/>
            <person name="Riedel T."/>
            <person name="Goker M."/>
            <person name="Klenk H.P."/>
        </authorList>
    </citation>
    <scope>NUCLEOTIDE SEQUENCE [LARGE SCALE GENOMIC DNA]</scope>
    <source>
        <strain evidence="7 8">DSM 19751</strain>
    </source>
</reference>